<dbReference type="AlphaFoldDB" id="A0A382HZI9"/>
<name>A0A382HZI9_9ZZZZ</name>
<reference evidence="1" key="1">
    <citation type="submission" date="2018-05" db="EMBL/GenBank/DDBJ databases">
        <authorList>
            <person name="Lanie J.A."/>
            <person name="Ng W.-L."/>
            <person name="Kazmierczak K.M."/>
            <person name="Andrzejewski T.M."/>
            <person name="Davidsen T.M."/>
            <person name="Wayne K.J."/>
            <person name="Tettelin H."/>
            <person name="Glass J.I."/>
            <person name="Rusch D."/>
            <person name="Podicherti R."/>
            <person name="Tsui H.-C.T."/>
            <person name="Winkler M.E."/>
        </authorList>
    </citation>
    <scope>NUCLEOTIDE SEQUENCE</scope>
</reference>
<proteinExistence type="predicted"/>
<protein>
    <submittedName>
        <fullName evidence="1">Uncharacterized protein</fullName>
    </submittedName>
</protein>
<accession>A0A382HZI9</accession>
<evidence type="ECO:0000313" key="1">
    <source>
        <dbReference type="EMBL" id="SVB92834.1"/>
    </source>
</evidence>
<sequence length="210" mass="23946">MREKMRDKSRDDLAYALNLFGVKAKMSDRGRPEEKVENSWYQRSLGVIDISEGPIRWINILKRDRSKDSPPKWWVVMGIPDSIDISGSKEIRIKTVRKKNFPLFGKVFDVGWKGESGSTGLGSTLSIDQDVKMLSERLGNMEIKSHSNSNNCENCGEKRNGTSSFCVSCGGFLGFQGWTLVFDKRFTPSNKDWEVIWKICDYILSSPRSF</sequence>
<dbReference type="EMBL" id="UINC01064301">
    <property type="protein sequence ID" value="SVB92834.1"/>
    <property type="molecule type" value="Genomic_DNA"/>
</dbReference>
<organism evidence="1">
    <name type="scientific">marine metagenome</name>
    <dbReference type="NCBI Taxonomy" id="408172"/>
    <lineage>
        <taxon>unclassified sequences</taxon>
        <taxon>metagenomes</taxon>
        <taxon>ecological metagenomes</taxon>
    </lineage>
</organism>
<gene>
    <name evidence="1" type="ORF">METZ01_LOCUS245688</name>
</gene>